<proteinExistence type="predicted"/>
<keyword evidence="2" id="KW-0949">S-adenosyl-L-methionine</keyword>
<keyword evidence="1 4" id="KW-0489">Methyltransferase</keyword>
<gene>
    <name evidence="4" type="ORF">MARIT_0208</name>
</gene>
<dbReference type="Pfam" id="PF05175">
    <property type="entry name" value="MTS"/>
    <property type="match status" value="1"/>
</dbReference>
<name>A0A2H1E5U9_9FLAO</name>
<reference evidence="4 5" key="1">
    <citation type="submission" date="2016-11" db="EMBL/GenBank/DDBJ databases">
        <authorList>
            <person name="Jaros S."/>
            <person name="Januszkiewicz K."/>
            <person name="Wedrychowicz H."/>
        </authorList>
    </citation>
    <scope>NUCLEOTIDE SEQUENCE [LARGE SCALE GENOMIC DNA]</scope>
    <source>
        <strain evidence="4">NCIMB 2154T</strain>
    </source>
</reference>
<dbReference type="OrthoDB" id="9805585at2"/>
<dbReference type="SUPFAM" id="SSF53335">
    <property type="entry name" value="S-adenosyl-L-methionine-dependent methyltransferases"/>
    <property type="match status" value="1"/>
</dbReference>
<evidence type="ECO:0000313" key="5">
    <source>
        <dbReference type="Proteomes" id="UP000231564"/>
    </source>
</evidence>
<dbReference type="GeneID" id="47721813"/>
<dbReference type="GO" id="GO:0008168">
    <property type="term" value="F:methyltransferase activity"/>
    <property type="evidence" value="ECO:0007669"/>
    <property type="project" value="UniProtKB-KW"/>
</dbReference>
<dbReference type="InterPro" id="IPR029063">
    <property type="entry name" value="SAM-dependent_MTases_sf"/>
</dbReference>
<dbReference type="InterPro" id="IPR007848">
    <property type="entry name" value="Small_mtfrase_dom"/>
</dbReference>
<dbReference type="CDD" id="cd02440">
    <property type="entry name" value="AdoMet_MTases"/>
    <property type="match status" value="1"/>
</dbReference>
<keyword evidence="5" id="KW-1185">Reference proteome</keyword>
<dbReference type="KEGG" id="tmar:MARIT_0208"/>
<keyword evidence="1 4" id="KW-0808">Transferase</keyword>
<feature type="domain" description="Methyltransferase small" evidence="3">
    <location>
        <begin position="24"/>
        <end position="164"/>
    </location>
</feature>
<evidence type="ECO:0000259" key="3">
    <source>
        <dbReference type="Pfam" id="PF05175"/>
    </source>
</evidence>
<evidence type="ECO:0000256" key="1">
    <source>
        <dbReference type="ARBA" id="ARBA00022603"/>
    </source>
</evidence>
<protein>
    <submittedName>
        <fullName evidence="4">Ribosomal RNA adenine dimethylase</fullName>
    </submittedName>
</protein>
<dbReference type="GO" id="GO:0003723">
    <property type="term" value="F:RNA binding"/>
    <property type="evidence" value="ECO:0007669"/>
    <property type="project" value="UniProtKB-KW"/>
</dbReference>
<dbReference type="EMBL" id="LT634361">
    <property type="protein sequence ID" value="SFZ80118.1"/>
    <property type="molecule type" value="Genomic_DNA"/>
</dbReference>
<accession>A0A2H1E5U9</accession>
<evidence type="ECO:0000313" key="4">
    <source>
        <dbReference type="EMBL" id="SFZ80118.1"/>
    </source>
</evidence>
<evidence type="ECO:0000256" key="2">
    <source>
        <dbReference type="ARBA" id="ARBA00022691"/>
    </source>
</evidence>
<dbReference type="GO" id="GO:0032259">
    <property type="term" value="P:methylation"/>
    <property type="evidence" value="ECO:0007669"/>
    <property type="project" value="UniProtKB-KW"/>
</dbReference>
<dbReference type="AlphaFoldDB" id="A0A2H1E5U9"/>
<dbReference type="RefSeq" id="WP_024740310.1">
    <property type="nucleotide sequence ID" value="NZ_BAUG01000005.1"/>
</dbReference>
<sequence length="186" mass="21315">MSKKFNFFREAIKNYKTSGTVVPSSRYLAEKMLKNVNFEEANVIVELGPGNGAITNHILKKINKDATLICFEINDIFYEELLKIKHKQLIVLKASAENVDKELEKLGFSEANHIISSLPLTIIPKEISKEILKRSKEVLSTNGLFIQYQYSLSYYKKLKRIFGSNISLDFEPLNFPPAFVYKCAKK</sequence>
<organism evidence="4 5">
    <name type="scientific">Tenacibaculum maritimum NCIMB 2154</name>
    <dbReference type="NCBI Taxonomy" id="1349785"/>
    <lineage>
        <taxon>Bacteria</taxon>
        <taxon>Pseudomonadati</taxon>
        <taxon>Bacteroidota</taxon>
        <taxon>Flavobacteriia</taxon>
        <taxon>Flavobacteriales</taxon>
        <taxon>Flavobacteriaceae</taxon>
        <taxon>Tenacibaculum</taxon>
    </lineage>
</organism>
<dbReference type="Gene3D" id="3.40.50.150">
    <property type="entry name" value="Vaccinia Virus protein VP39"/>
    <property type="match status" value="1"/>
</dbReference>
<dbReference type="Proteomes" id="UP000231564">
    <property type="component" value="Chromosome MARIT"/>
</dbReference>
<dbReference type="STRING" id="1349785.GCA_000509405_02443"/>